<comment type="subunit">
    <text evidence="3">Component of the ER membrane protein complex (EMC).</text>
</comment>
<dbReference type="InterPro" id="IPR015943">
    <property type="entry name" value="WD40/YVTN_repeat-like_dom_sf"/>
</dbReference>
<keyword evidence="7" id="KW-0256">Endoplasmic reticulum</keyword>
<sequence length="1005" mass="109119">SAPTTTKPPPSDVRASHTFGAVQLHDKLKAPHPITMRLTTLLLAATSLVGAVFVDEVGDIDYHHELIGVPQVETTLFHKPRRDDKASLLYTLSDVGVLGAVNPSNGAVVWRQFLTGNITNGGGHLRAAEDEDWVVSAYGSSVHAWNALSGRNAWWIDFVGTIKDLEVMEMTENGRKDVLALFEEEDGSTVLRRLNGADGTVVWENKDASKTIPLQVSNNIEKIFVVSLYGNDGMWAVRVSVHDTLTGKRIDDISLGSKGDVTDKRDVMFVGANSASPIVAWLDSDHTKLKVNVLGTKSKQEFALPFPRTLDVAIHAPHHLNAEPHFLVHSRSSDSHKGEVYHVNIKNNAVTKHHELPVLPGLGAFSTSSEGANVWFTRITEEEVILTSSSSHAILGKWAFKEGKERFAALHAVSEVIRKAADNFAVRCAAVTTLDDWILVRNGEEAWVRPEGLTGGVAAAFAEIPESEDLAKTLEAEAHDNVLSAYIHRVQRHFDDLAYLPDYLASIPQRLVSSITGAELSSKTDGLSRDAFGFNKIVVLVTRRGKLFGIDIGKHGKVIWKLHAVDIAPWNTWDIKGIFVEDAKSTVTVRGHFGDYVIAKTDTGKMVDSMPEGSWVQTQAAVIVDSPSGPWLAPVGVGGAIGDVPAAWIPTQTVVVRGLKGELKGLTYIEEEGTGKEQIAWEFSSPAGFEIVNIATRPVHDPIASIGRVLGDRRVKYKYLNPNTIVVSAYSNAKSSLNVYLIDSVSGAVLHSTTHEGVDGNKNIECTLAENWFACSFFGQYSLKDDAGQPLSGQTLKGNQIVVSDLYESEYADDRGPLADAANFSSTEPVDTPTGVPLPSVISQAWILSAPLAALAVTQTRQGITSRHVLGYLPESHAIVSLPRQLLEPRRPVGRDPTPAEMEAEGLIRYHPAIEIDPRQVITHQRDVIGVQKIITSPTVVESTSLVFSYGVDVFGSRVAPSFAFDILGKGFNKISLISTVLALTVGVAVLGPIVRKKQTNLRWA</sequence>
<proteinExistence type="inferred from homology"/>
<comment type="similarity">
    <text evidence="2">Belongs to the EMC1 family.</text>
</comment>
<dbReference type="AlphaFoldDB" id="A0A010QLW5"/>
<dbReference type="HOGENOM" id="CLU_005034_0_1_1"/>
<dbReference type="EMBL" id="JARH01000687">
    <property type="protein sequence ID" value="EXF77705.1"/>
    <property type="molecule type" value="Genomic_DNA"/>
</dbReference>
<evidence type="ECO:0000259" key="13">
    <source>
        <dbReference type="Pfam" id="PF25293"/>
    </source>
</evidence>
<name>A0A010QLW5_9PEZI</name>
<evidence type="ECO:0000256" key="3">
    <source>
        <dbReference type="ARBA" id="ARBA00011276"/>
    </source>
</evidence>
<evidence type="ECO:0000256" key="7">
    <source>
        <dbReference type="ARBA" id="ARBA00022824"/>
    </source>
</evidence>
<dbReference type="STRING" id="1445577.A0A010QLW5"/>
<comment type="caution">
    <text evidence="14">The sequence shown here is derived from an EMBL/GenBank/DDBJ whole genome shotgun (WGS) entry which is preliminary data.</text>
</comment>
<protein>
    <recommendedName>
        <fullName evidence="4">ER membrane protein complex subunit 1</fullName>
    </recommendedName>
</protein>
<evidence type="ECO:0000256" key="1">
    <source>
        <dbReference type="ARBA" id="ARBA00004115"/>
    </source>
</evidence>
<dbReference type="PANTHER" id="PTHR21573:SF0">
    <property type="entry name" value="ER MEMBRANE PROTEIN COMPLEX SUBUNIT 1"/>
    <property type="match status" value="1"/>
</dbReference>
<evidence type="ECO:0000256" key="10">
    <source>
        <dbReference type="ARBA" id="ARBA00023180"/>
    </source>
</evidence>
<dbReference type="PANTHER" id="PTHR21573">
    <property type="entry name" value="ER MEMBRANE PROTEIN COMPLEX SUBUNIT 1"/>
    <property type="match status" value="1"/>
</dbReference>
<evidence type="ECO:0000256" key="11">
    <source>
        <dbReference type="SAM" id="Phobius"/>
    </source>
</evidence>
<dbReference type="InterPro" id="IPR058545">
    <property type="entry name" value="Beta-prop_EMC1_1st"/>
</dbReference>
<dbReference type="KEGG" id="cfj:CFIO01_11188"/>
<keyword evidence="8 11" id="KW-1133">Transmembrane helix</keyword>
<reference evidence="14 15" key="1">
    <citation type="submission" date="2014-02" db="EMBL/GenBank/DDBJ databases">
        <title>The genome sequence of Colletotrichum fioriniae PJ7.</title>
        <authorList>
            <person name="Baroncelli R."/>
            <person name="Thon M.R."/>
        </authorList>
    </citation>
    <scope>NUCLEOTIDE SEQUENCE [LARGE SCALE GENOMIC DNA]</scope>
    <source>
        <strain evidence="14 15">PJ7</strain>
    </source>
</reference>
<evidence type="ECO:0000256" key="6">
    <source>
        <dbReference type="ARBA" id="ARBA00022729"/>
    </source>
</evidence>
<dbReference type="eggNOG" id="KOG2103">
    <property type="taxonomic scope" value="Eukaryota"/>
</dbReference>
<dbReference type="InterPro" id="IPR011047">
    <property type="entry name" value="Quinoprotein_ADH-like_sf"/>
</dbReference>
<dbReference type="GO" id="GO:0072546">
    <property type="term" value="C:EMC complex"/>
    <property type="evidence" value="ECO:0007669"/>
    <property type="project" value="InterPro"/>
</dbReference>
<accession>A0A010QLW5</accession>
<keyword evidence="10" id="KW-0325">Glycoprotein</keyword>
<evidence type="ECO:0000256" key="5">
    <source>
        <dbReference type="ARBA" id="ARBA00022692"/>
    </source>
</evidence>
<dbReference type="Pfam" id="PF07774">
    <property type="entry name" value="EMC1_C"/>
    <property type="match status" value="1"/>
</dbReference>
<feature type="domain" description="EMC1 first beta-propeller" evidence="13">
    <location>
        <begin position="51"/>
        <end position="451"/>
    </location>
</feature>
<dbReference type="Pfam" id="PF25293">
    <property type="entry name" value="Beta-prop_EMC1_N"/>
    <property type="match status" value="1"/>
</dbReference>
<evidence type="ECO:0000313" key="15">
    <source>
        <dbReference type="Proteomes" id="UP000020467"/>
    </source>
</evidence>
<dbReference type="Proteomes" id="UP000020467">
    <property type="component" value="Unassembled WGS sequence"/>
</dbReference>
<dbReference type="SUPFAM" id="SSF50998">
    <property type="entry name" value="Quinoprotein alcohol dehydrogenase-like"/>
    <property type="match status" value="1"/>
</dbReference>
<evidence type="ECO:0000256" key="8">
    <source>
        <dbReference type="ARBA" id="ARBA00022989"/>
    </source>
</evidence>
<evidence type="ECO:0000256" key="9">
    <source>
        <dbReference type="ARBA" id="ARBA00023136"/>
    </source>
</evidence>
<organism evidence="14 15">
    <name type="scientific">Colletotrichum fioriniae PJ7</name>
    <dbReference type="NCBI Taxonomy" id="1445577"/>
    <lineage>
        <taxon>Eukaryota</taxon>
        <taxon>Fungi</taxon>
        <taxon>Dikarya</taxon>
        <taxon>Ascomycota</taxon>
        <taxon>Pezizomycotina</taxon>
        <taxon>Sordariomycetes</taxon>
        <taxon>Hypocreomycetidae</taxon>
        <taxon>Glomerellales</taxon>
        <taxon>Glomerellaceae</taxon>
        <taxon>Colletotrichum</taxon>
        <taxon>Colletotrichum acutatum species complex</taxon>
    </lineage>
</organism>
<evidence type="ECO:0000259" key="12">
    <source>
        <dbReference type="Pfam" id="PF07774"/>
    </source>
</evidence>
<keyword evidence="15" id="KW-1185">Reference proteome</keyword>
<evidence type="ECO:0000256" key="2">
    <source>
        <dbReference type="ARBA" id="ARBA00007904"/>
    </source>
</evidence>
<dbReference type="InterPro" id="IPR011678">
    <property type="entry name" value="EMC1_C"/>
</dbReference>
<keyword evidence="9 11" id="KW-0472">Membrane</keyword>
<feature type="domain" description="ER membrane protein complex subunit 1 C-terminal" evidence="12">
    <location>
        <begin position="769"/>
        <end position="1004"/>
    </location>
</feature>
<dbReference type="InterPro" id="IPR026895">
    <property type="entry name" value="EMC1"/>
</dbReference>
<evidence type="ECO:0000256" key="4">
    <source>
        <dbReference type="ARBA" id="ARBA00020824"/>
    </source>
</evidence>
<evidence type="ECO:0000313" key="14">
    <source>
        <dbReference type="EMBL" id="EXF77705.1"/>
    </source>
</evidence>
<feature type="transmembrane region" description="Helical" evidence="11">
    <location>
        <begin position="975"/>
        <end position="995"/>
    </location>
</feature>
<keyword evidence="5 11" id="KW-0812">Transmembrane</keyword>
<gene>
    <name evidence="14" type="ORF">CFIO01_11188</name>
</gene>
<feature type="non-terminal residue" evidence="14">
    <location>
        <position position="1"/>
    </location>
</feature>
<dbReference type="GO" id="GO:0034975">
    <property type="term" value="P:protein folding in endoplasmic reticulum"/>
    <property type="evidence" value="ECO:0007669"/>
    <property type="project" value="TreeGrafter"/>
</dbReference>
<dbReference type="OrthoDB" id="28092at2759"/>
<keyword evidence="6" id="KW-0732">Signal</keyword>
<dbReference type="Gene3D" id="2.130.10.10">
    <property type="entry name" value="YVTN repeat-like/Quinoprotein amine dehydrogenase"/>
    <property type="match status" value="1"/>
</dbReference>
<comment type="subcellular location">
    <subcellularLocation>
        <location evidence="1">Endoplasmic reticulum membrane</location>
        <topology evidence="1">Single-pass type I membrane protein</topology>
    </subcellularLocation>
</comment>